<dbReference type="InterPro" id="IPR047589">
    <property type="entry name" value="DUF11_rpt"/>
</dbReference>
<dbReference type="Pfam" id="PF18483">
    <property type="entry name" value="Lectin_L-type_dom"/>
    <property type="match status" value="1"/>
</dbReference>
<dbReference type="InterPro" id="IPR056573">
    <property type="entry name" value="Lectin_L-type_dom"/>
</dbReference>
<feature type="domain" description="DUF11" evidence="4">
    <location>
        <begin position="329"/>
        <end position="439"/>
    </location>
</feature>
<evidence type="ECO:0000259" key="4">
    <source>
        <dbReference type="Pfam" id="PF01345"/>
    </source>
</evidence>
<dbReference type="InterPro" id="IPR001434">
    <property type="entry name" value="OmcB-like_DUF11"/>
</dbReference>
<gene>
    <name evidence="6" type="primary">sraP</name>
    <name evidence="6" type="ORF">NCTC13940_01875</name>
</gene>
<protein>
    <submittedName>
        <fullName evidence="6">Staphylococcus aureus surface protein A</fullName>
    </submittedName>
</protein>
<dbReference type="SUPFAM" id="SSF49401">
    <property type="entry name" value="Bacterial adhesins"/>
    <property type="match status" value="10"/>
</dbReference>
<feature type="domain" description="MucBP" evidence="5">
    <location>
        <begin position="258"/>
        <end position="321"/>
    </location>
</feature>
<feature type="domain" description="DUF11" evidence="4">
    <location>
        <begin position="972"/>
        <end position="1079"/>
    </location>
</feature>
<keyword evidence="2" id="KW-1133">Transmembrane helix</keyword>
<feature type="chain" id="PRO_5015980771" evidence="3">
    <location>
        <begin position="20"/>
        <end position="1658"/>
    </location>
</feature>
<feature type="domain" description="DUF11" evidence="4">
    <location>
        <begin position="588"/>
        <end position="695"/>
    </location>
</feature>
<feature type="signal peptide" evidence="3">
    <location>
        <begin position="1"/>
        <end position="19"/>
    </location>
</feature>
<evidence type="ECO:0000259" key="5">
    <source>
        <dbReference type="Pfam" id="PF06458"/>
    </source>
</evidence>
<evidence type="ECO:0000256" key="2">
    <source>
        <dbReference type="SAM" id="Phobius"/>
    </source>
</evidence>
<keyword evidence="3" id="KW-0732">Signal</keyword>
<evidence type="ECO:0000313" key="7">
    <source>
        <dbReference type="Proteomes" id="UP000250257"/>
    </source>
</evidence>
<dbReference type="Gene3D" id="2.60.120.200">
    <property type="match status" value="1"/>
</dbReference>
<dbReference type="CDD" id="cd01951">
    <property type="entry name" value="lectin_L-type"/>
    <property type="match status" value="1"/>
</dbReference>
<feature type="transmembrane region" description="Helical" evidence="2">
    <location>
        <begin position="1636"/>
        <end position="1653"/>
    </location>
</feature>
<evidence type="ECO:0000313" key="6">
    <source>
        <dbReference type="EMBL" id="SQC70421.1"/>
    </source>
</evidence>
<name>A0A2X3HDL8_9LIST</name>
<keyword evidence="1" id="KW-0677">Repeat</keyword>
<evidence type="ECO:0000256" key="1">
    <source>
        <dbReference type="ARBA" id="ARBA00022737"/>
    </source>
</evidence>
<feature type="domain" description="DUF11" evidence="4">
    <location>
        <begin position="1100"/>
        <end position="1207"/>
    </location>
</feature>
<dbReference type="Proteomes" id="UP000250257">
    <property type="component" value="Unassembled WGS sequence"/>
</dbReference>
<proteinExistence type="predicted"/>
<keyword evidence="2" id="KW-0812">Transmembrane</keyword>
<dbReference type="Pfam" id="PF06458">
    <property type="entry name" value="MucBP"/>
    <property type="match status" value="1"/>
</dbReference>
<accession>A0A2X3HDL8</accession>
<dbReference type="InterPro" id="IPR051172">
    <property type="entry name" value="Chlamydia_OmcB"/>
</dbReference>
<dbReference type="Gene3D" id="3.10.20.320">
    <property type="entry name" value="Putative peptidoglycan bound protein (lpxtg motif)"/>
    <property type="match status" value="1"/>
</dbReference>
<dbReference type="InterPro" id="IPR013320">
    <property type="entry name" value="ConA-like_dom_sf"/>
</dbReference>
<feature type="domain" description="DUF11" evidence="4">
    <location>
        <begin position="460"/>
        <end position="567"/>
    </location>
</feature>
<dbReference type="RefSeq" id="WP_112153816.1">
    <property type="nucleotide sequence ID" value="NZ_UAWT01000022.1"/>
</dbReference>
<dbReference type="Pfam" id="PF01345">
    <property type="entry name" value="DUF11"/>
    <property type="match status" value="10"/>
</dbReference>
<feature type="domain" description="DUF11" evidence="4">
    <location>
        <begin position="1484"/>
        <end position="1587"/>
    </location>
</feature>
<feature type="domain" description="DUF11" evidence="4">
    <location>
        <begin position="716"/>
        <end position="823"/>
    </location>
</feature>
<dbReference type="InterPro" id="IPR008966">
    <property type="entry name" value="Adhesion_dom_sf"/>
</dbReference>
<dbReference type="InterPro" id="IPR009459">
    <property type="entry name" value="MucBP_dom"/>
</dbReference>
<dbReference type="PANTHER" id="PTHR34819:SF3">
    <property type="entry name" value="CELL SURFACE PROTEIN"/>
    <property type="match status" value="1"/>
</dbReference>
<dbReference type="InterPro" id="IPR026466">
    <property type="entry name" value="Fim_isopep_form_D2_dom"/>
</dbReference>
<reference evidence="6 7" key="1">
    <citation type="submission" date="2018-06" db="EMBL/GenBank/DDBJ databases">
        <authorList>
            <consortium name="Pathogen Informatics"/>
            <person name="Doyle S."/>
        </authorList>
    </citation>
    <scope>NUCLEOTIDE SEQUENCE [LARGE SCALE GENOMIC DNA]</scope>
    <source>
        <strain evidence="6 7">NCTC13940</strain>
    </source>
</reference>
<keyword evidence="2" id="KW-0472">Membrane</keyword>
<dbReference type="PANTHER" id="PTHR34819">
    <property type="entry name" value="LARGE CYSTEINE-RICH PERIPLASMIC PROTEIN OMCB"/>
    <property type="match status" value="1"/>
</dbReference>
<sequence length="1658" mass="177526">MLAVLLFFTLTSSLVNVQAAGGGMLNPEASHVDANNFLNYFQLNGNASYNQSNGVVTLTKNMNNQAGSFSLKNKINLENDFILKGQVNIGDKSQKKGGADGVGFAFHPGNPSELGVSGAGLGISGLRNAVGFKLDTYYNGDYQPSTQPDPYQFNGVAFDGFVTTDAMGIGQTYSGSDAPPQRISEPSNNQFKPISIKYSSSDQNLIVVYEGRTLEKNIHNILSGNIKSYSFSVSASTGGQKNLQQFKFESFDYVINGKVTGNYLDIDTNQVISPSVISEGETGTNYSLDQKQIPEYQFIKVVGEPVGQYTENDKTVNFYYKKEPVKGLLKATKKVNHQEVKQNEEVTYTIEATNSLANTTLHNIRVSDPLPAGVELVPGSVKVDGQAVTNEGDPGQIKTVIPEIKGNQTVPITFKAKVTQGTDGTITNIATLVDPADESHPQKPQADIQVVDSKGLLKSNKKVDHHDVKQNEEVTYTIEATNSLDHTTLHNIRVSDPLPAGVELVPGSLKVDGQAAINEGDPGQIKTVISEIKGNQTVPITFKAKVTQGTDGTITNIATLVDPADESHPQKPQADIQVVDSKGLLKSNKKVDHHDVKQNEEVTYTIEATNSLANTTLHNIRVSDPLPAGVELVPGSLKVDGQAAINEGDPGQIKTVISEIKGNQTVPITFKAKVTKATDGTITNIATLVDPADESHPQKPQADIQVVDSKGLLKSNKKVDHHDVKQNEEVTYTIEATNSLANTTLHNIRVSDPLPAGVELVPGSVKVDGQAAINEGDPGQIKTVIPEIKGNQTVPITFKAKVTQGTDGTITNIATLVDPADESHPQKPQADIQVVDSKGLLKSNKKVDHHDVKQNEEVTYTIEATNSLDHTTLHNIRVSDPLPAGVELVPGSLKVDGQAAINEGDPGQIKTVISEIKGNQTVPITFKAKVTKATDGTITNIATLVDPADESHPQKPQADIQVVDSKGLLKSNKKVDHHDVKQNEEVTYTIEATNSLANTTLHNIRVSDPLPAGVELVPGSLKVDGQAAINEGDPGQIKTVISEIKGNQTVPITFKAKVTQATDGTITNIATLVDPADESHPQKPQADIQVVDSKGLLKSNKKVDHHDVKQNEEVTYTIEATNSLANTTLHNIRVSDPLPAGVELVPGSLKVDGQAAINEGDPGQIKTVIPEINGNQTVPITFKAKVTQATDGTITNIATLVDPADESHPQKPQADIQVVDSKGLLKSNKKVDHHDVKQNEEVTYTIEATNSLANTTLHNIRVSDPLPAGVELVPGSVKVDGQAAINEGDPGQIKTVIPEIKGNQTVPITFKAKVTKATDGTITNIATLVDPADESHPQKPQADIQVVDSKGLLKSNKKVDHHDVKQNEEVTYTIEATNSLANTTLHNIRVSDPLPAGVELVPGSVKVDGQAAINEGDPGQIKTVIPEIKGNQTVPITFKAKVTQGTDGTITNIATLVDPADESHPQKPQADIQVVDSKGLLKSNKKVDHHDVKQNEEVTYTIEATNSLANTTLHNIRVSDPLPAGVELVPGSVKVDGQAAINEGDPGQIKTVIPEIKGNQTVPITFKAKVTQGTDGTITNIATLVDPADESHPQKPEVDIQVKSEIKTMTKDEIKINPIKKLPSTGDYDNKISQPFGIILVMGGILTLIHPFLRRRNL</sequence>
<dbReference type="NCBIfam" id="TIGR04226">
    <property type="entry name" value="RrgB_K2N_iso_D2"/>
    <property type="match status" value="10"/>
</dbReference>
<dbReference type="EMBL" id="UAWT01000022">
    <property type="protein sequence ID" value="SQC70421.1"/>
    <property type="molecule type" value="Genomic_DNA"/>
</dbReference>
<dbReference type="Gene3D" id="2.60.40.740">
    <property type="match status" value="10"/>
</dbReference>
<dbReference type="STRING" id="1214117.LFLEISCH_14706"/>
<organism evidence="6 7">
    <name type="scientific">Listeria fleischmannii subsp. fleischmannii</name>
    <dbReference type="NCBI Taxonomy" id="1671902"/>
    <lineage>
        <taxon>Bacteria</taxon>
        <taxon>Bacillati</taxon>
        <taxon>Bacillota</taxon>
        <taxon>Bacilli</taxon>
        <taxon>Bacillales</taxon>
        <taxon>Listeriaceae</taxon>
        <taxon>Listeria</taxon>
    </lineage>
</organism>
<feature type="domain" description="DUF11" evidence="4">
    <location>
        <begin position="844"/>
        <end position="951"/>
    </location>
</feature>
<evidence type="ECO:0000256" key="3">
    <source>
        <dbReference type="SAM" id="SignalP"/>
    </source>
</evidence>
<feature type="domain" description="DUF11" evidence="4">
    <location>
        <begin position="1356"/>
        <end position="1463"/>
    </location>
</feature>
<feature type="domain" description="DUF11" evidence="4">
    <location>
        <begin position="1228"/>
        <end position="1335"/>
    </location>
</feature>
<dbReference type="SUPFAM" id="SSF49899">
    <property type="entry name" value="Concanavalin A-like lectins/glucanases"/>
    <property type="match status" value="1"/>
</dbReference>
<dbReference type="NCBIfam" id="TIGR01451">
    <property type="entry name" value="B_ant_repeat"/>
    <property type="match status" value="10"/>
</dbReference>